<dbReference type="EMBL" id="JAIWYP010000010">
    <property type="protein sequence ID" value="KAH3752265.1"/>
    <property type="molecule type" value="Genomic_DNA"/>
</dbReference>
<keyword evidence="3" id="KW-1185">Reference proteome</keyword>
<proteinExistence type="predicted"/>
<reference evidence="1" key="2">
    <citation type="submission" date="2020-11" db="EMBL/GenBank/DDBJ databases">
        <authorList>
            <person name="McCartney M.A."/>
            <person name="Auch B."/>
            <person name="Kono T."/>
            <person name="Mallez S."/>
            <person name="Becker A."/>
            <person name="Gohl D.M."/>
            <person name="Silverstein K.A.T."/>
            <person name="Koren S."/>
            <person name="Bechman K.B."/>
            <person name="Herman A."/>
            <person name="Abrahante J.E."/>
            <person name="Garbe J."/>
        </authorList>
    </citation>
    <scope>NUCLEOTIDE SEQUENCE</scope>
    <source>
        <strain evidence="1">Duluth1</strain>
        <tissue evidence="1">Whole animal</tissue>
    </source>
</reference>
<organism evidence="1 3">
    <name type="scientific">Dreissena polymorpha</name>
    <name type="common">Zebra mussel</name>
    <name type="synonym">Mytilus polymorpha</name>
    <dbReference type="NCBI Taxonomy" id="45954"/>
    <lineage>
        <taxon>Eukaryota</taxon>
        <taxon>Metazoa</taxon>
        <taxon>Spiralia</taxon>
        <taxon>Lophotrochozoa</taxon>
        <taxon>Mollusca</taxon>
        <taxon>Bivalvia</taxon>
        <taxon>Autobranchia</taxon>
        <taxon>Heteroconchia</taxon>
        <taxon>Euheterodonta</taxon>
        <taxon>Imparidentia</taxon>
        <taxon>Neoheterodontei</taxon>
        <taxon>Myida</taxon>
        <taxon>Dreissenoidea</taxon>
        <taxon>Dreissenidae</taxon>
        <taxon>Dreissena</taxon>
    </lineage>
</organism>
<reference evidence="1" key="1">
    <citation type="journal article" date="2019" name="bioRxiv">
        <title>The Genome of the Zebra Mussel, Dreissena polymorpha: A Resource for Invasive Species Research.</title>
        <authorList>
            <person name="McCartney M.A."/>
            <person name="Auch B."/>
            <person name="Kono T."/>
            <person name="Mallez S."/>
            <person name="Zhang Y."/>
            <person name="Obille A."/>
            <person name="Becker A."/>
            <person name="Abrahante J.E."/>
            <person name="Garbe J."/>
            <person name="Badalamenti J.P."/>
            <person name="Herman A."/>
            <person name="Mangelson H."/>
            <person name="Liachko I."/>
            <person name="Sullivan S."/>
            <person name="Sone E.D."/>
            <person name="Koren S."/>
            <person name="Silverstein K.A.T."/>
            <person name="Beckman K.B."/>
            <person name="Gohl D.M."/>
        </authorList>
    </citation>
    <scope>NUCLEOTIDE SEQUENCE</scope>
    <source>
        <strain evidence="1">Duluth1</strain>
        <tissue evidence="1">Whole animal</tissue>
    </source>
</reference>
<dbReference type="Proteomes" id="UP000828390">
    <property type="component" value="Unassembled WGS sequence"/>
</dbReference>
<dbReference type="EMBL" id="JAIWYP010000015">
    <property type="protein sequence ID" value="KAH3703188.1"/>
    <property type="molecule type" value="Genomic_DNA"/>
</dbReference>
<evidence type="ECO:0000313" key="1">
    <source>
        <dbReference type="EMBL" id="KAH3703188.1"/>
    </source>
</evidence>
<dbReference type="AlphaFoldDB" id="A0A9D4BQ10"/>
<comment type="caution">
    <text evidence="1">The sequence shown here is derived from an EMBL/GenBank/DDBJ whole genome shotgun (WGS) entry which is preliminary data.</text>
</comment>
<name>A0A9D4BQ10_DREPO</name>
<sequence>MSSTLKPSLTLDPLGYDRCVINRQPPSGFSKMPNGLTFKLEIGGTLKGPEILPKEISLSSFFWTSEKCTFVETKLFAEEPRCEPL</sequence>
<protein>
    <submittedName>
        <fullName evidence="1">Uncharacterized protein</fullName>
    </submittedName>
</protein>
<gene>
    <name evidence="1" type="ORF">DPMN_078219</name>
    <name evidence="2" type="ORF">DPMN_186881</name>
</gene>
<evidence type="ECO:0000313" key="3">
    <source>
        <dbReference type="Proteomes" id="UP000828390"/>
    </source>
</evidence>
<evidence type="ECO:0000313" key="2">
    <source>
        <dbReference type="EMBL" id="KAH3752265.1"/>
    </source>
</evidence>
<accession>A0A9D4BQ10</accession>